<proteinExistence type="predicted"/>
<evidence type="ECO:0000256" key="1">
    <source>
        <dbReference type="SAM" id="SignalP"/>
    </source>
</evidence>
<comment type="caution">
    <text evidence="2">The sequence shown here is derived from an EMBL/GenBank/DDBJ whole genome shotgun (WGS) entry which is preliminary data.</text>
</comment>
<keyword evidence="1" id="KW-0732">Signal</keyword>
<dbReference type="AlphaFoldDB" id="A0A151CJL2"/>
<evidence type="ECO:0000313" key="3">
    <source>
        <dbReference type="Proteomes" id="UP000075359"/>
    </source>
</evidence>
<dbReference type="EMBL" id="LNKT01000001">
    <property type="protein sequence ID" value="KYJ87716.1"/>
    <property type="molecule type" value="Genomic_DNA"/>
</dbReference>
<dbReference type="Proteomes" id="UP000075359">
    <property type="component" value="Unassembled WGS sequence"/>
</dbReference>
<name>A0A151CJL2_9BACT</name>
<dbReference type="OrthoDB" id="5372777at2"/>
<evidence type="ECO:0000313" key="2">
    <source>
        <dbReference type="EMBL" id="KYJ87716.1"/>
    </source>
</evidence>
<protein>
    <submittedName>
        <fullName evidence="2">Uncharacterized protein</fullName>
    </submittedName>
</protein>
<sequence>MIRKLLFIGALALGLSQNMQAETAQGMPNMNVDMAEMQKGMALLPFLTAPIESNDKLTSKDVELLLDAIKKKDKAYGKYSEGMEKGYEKAAQVLKKGVSFDTFVKKAIELSGVQDELDKEAKSIGYDNALELTLKSTRIVRAMMALEMEKEIAKAPKEQQAMMRNMMSGMMGAGKPEDMEVVKPYLEQFKQLQEK</sequence>
<reference evidence="2 3" key="1">
    <citation type="submission" date="2015-11" db="EMBL/GenBank/DDBJ databases">
        <title>Draft genome of Sulfurovum riftiae 1812E, a member of the Epsilonproteobacteria isolated from the tube of the deep-sea hydrothermal vent tubewom Riftia pachyptila.</title>
        <authorList>
            <person name="Vetriani C."/>
            <person name="Giovannelli D."/>
        </authorList>
    </citation>
    <scope>NUCLEOTIDE SEQUENCE [LARGE SCALE GENOMIC DNA]</scope>
    <source>
        <strain evidence="2 3">1812E</strain>
    </source>
</reference>
<feature type="signal peptide" evidence="1">
    <location>
        <begin position="1"/>
        <end position="21"/>
    </location>
</feature>
<feature type="chain" id="PRO_5007578600" evidence="1">
    <location>
        <begin position="22"/>
        <end position="195"/>
    </location>
</feature>
<gene>
    <name evidence="2" type="ORF">AS592_11540</name>
</gene>
<organism evidence="2 3">
    <name type="scientific">Sulfurovum riftiae</name>
    <dbReference type="NCBI Taxonomy" id="1630136"/>
    <lineage>
        <taxon>Bacteria</taxon>
        <taxon>Pseudomonadati</taxon>
        <taxon>Campylobacterota</taxon>
        <taxon>Epsilonproteobacteria</taxon>
        <taxon>Campylobacterales</taxon>
        <taxon>Sulfurovaceae</taxon>
        <taxon>Sulfurovum</taxon>
    </lineage>
</organism>
<dbReference type="RefSeq" id="WP_067328784.1">
    <property type="nucleotide sequence ID" value="NZ_LNKT01000001.1"/>
</dbReference>
<keyword evidence="3" id="KW-1185">Reference proteome</keyword>
<accession>A0A151CJL2</accession>